<reference evidence="1 2" key="1">
    <citation type="submission" date="2020-10" db="EMBL/GenBank/DDBJ databases">
        <title>The genome sequence of Chitinilyticum litopenaei 4Y14.</title>
        <authorList>
            <person name="Liu Y."/>
        </authorList>
    </citation>
    <scope>NUCLEOTIDE SEQUENCE [LARGE SCALE GENOMIC DNA]</scope>
    <source>
        <strain evidence="1 2">4Y14</strain>
    </source>
</reference>
<protein>
    <submittedName>
        <fullName evidence="1">Uncharacterized protein</fullName>
    </submittedName>
</protein>
<name>A0A8J7G121_9NEIS</name>
<sequence>MGIPLSIKIKSFFGLYVLTPFEENLLEHLRKSLDEDGQKILDFQMSNFTIVRRFIKPLNDPRSHGYTNFYTCRFGINLAKKRQVKHFKSTSSDGVLATAEVVFFEGRIEVKFILVDGVLFRIEYRSPQKIYYPPSEYRVLMGLVA</sequence>
<accession>A0A8J7G121</accession>
<evidence type="ECO:0000313" key="2">
    <source>
        <dbReference type="Proteomes" id="UP000604481"/>
    </source>
</evidence>
<organism evidence="1 2">
    <name type="scientific">Chitinilyticum piscinae</name>
    <dbReference type="NCBI Taxonomy" id="2866724"/>
    <lineage>
        <taxon>Bacteria</taxon>
        <taxon>Pseudomonadati</taxon>
        <taxon>Pseudomonadota</taxon>
        <taxon>Betaproteobacteria</taxon>
        <taxon>Neisseriales</taxon>
        <taxon>Chitinibacteraceae</taxon>
        <taxon>Chitinilyticum</taxon>
    </lineage>
</organism>
<proteinExistence type="predicted"/>
<keyword evidence="2" id="KW-1185">Reference proteome</keyword>
<dbReference type="Proteomes" id="UP000604481">
    <property type="component" value="Unassembled WGS sequence"/>
</dbReference>
<dbReference type="RefSeq" id="WP_194116530.1">
    <property type="nucleotide sequence ID" value="NZ_JADFUA010000006.1"/>
</dbReference>
<dbReference type="AlphaFoldDB" id="A0A8J7G121"/>
<evidence type="ECO:0000313" key="1">
    <source>
        <dbReference type="EMBL" id="MBE9610010.1"/>
    </source>
</evidence>
<dbReference type="EMBL" id="JADFUA010000006">
    <property type="protein sequence ID" value="MBE9610010.1"/>
    <property type="molecule type" value="Genomic_DNA"/>
</dbReference>
<comment type="caution">
    <text evidence="1">The sequence shown here is derived from an EMBL/GenBank/DDBJ whole genome shotgun (WGS) entry which is preliminary data.</text>
</comment>
<gene>
    <name evidence="1" type="ORF">INR99_11715</name>
</gene>